<dbReference type="Proteomes" id="UP000694419">
    <property type="component" value="Unplaced"/>
</dbReference>
<name>A0A8C3JKX7_9CHAR</name>
<proteinExistence type="predicted"/>
<dbReference type="AlphaFoldDB" id="A0A8C3JKX7"/>
<reference evidence="2" key="1">
    <citation type="submission" date="2025-08" db="UniProtKB">
        <authorList>
            <consortium name="Ensembl"/>
        </authorList>
    </citation>
    <scope>IDENTIFICATION</scope>
</reference>
<evidence type="ECO:0000313" key="2">
    <source>
        <dbReference type="Ensembl" id="ENSCPGP00000008342.1"/>
    </source>
</evidence>
<organism evidence="2 3">
    <name type="scientific">Calidris pygmaea</name>
    <name type="common">Spoon-billed sandpiper</name>
    <dbReference type="NCBI Taxonomy" id="425635"/>
    <lineage>
        <taxon>Eukaryota</taxon>
        <taxon>Metazoa</taxon>
        <taxon>Chordata</taxon>
        <taxon>Craniata</taxon>
        <taxon>Vertebrata</taxon>
        <taxon>Euteleostomi</taxon>
        <taxon>Archelosauria</taxon>
        <taxon>Archosauria</taxon>
        <taxon>Dinosauria</taxon>
        <taxon>Saurischia</taxon>
        <taxon>Theropoda</taxon>
        <taxon>Coelurosauria</taxon>
        <taxon>Aves</taxon>
        <taxon>Neognathae</taxon>
        <taxon>Neoaves</taxon>
        <taxon>Charadriiformes</taxon>
        <taxon>Scolopacidae</taxon>
        <taxon>Calidris</taxon>
    </lineage>
</organism>
<feature type="compositionally biased region" description="Acidic residues" evidence="1">
    <location>
        <begin position="69"/>
        <end position="78"/>
    </location>
</feature>
<evidence type="ECO:0000256" key="1">
    <source>
        <dbReference type="SAM" id="MobiDB-lite"/>
    </source>
</evidence>
<reference evidence="2" key="2">
    <citation type="submission" date="2025-09" db="UniProtKB">
        <authorList>
            <consortium name="Ensembl"/>
        </authorList>
    </citation>
    <scope>IDENTIFICATION</scope>
</reference>
<accession>A0A8C3JKX7</accession>
<feature type="region of interest" description="Disordered" evidence="1">
    <location>
        <begin position="1"/>
        <end position="32"/>
    </location>
</feature>
<protein>
    <submittedName>
        <fullName evidence="2">Uncharacterized protein</fullName>
    </submittedName>
</protein>
<feature type="compositionally biased region" description="Acidic residues" evidence="1">
    <location>
        <begin position="15"/>
        <end position="30"/>
    </location>
</feature>
<dbReference type="Ensembl" id="ENSCPGT00000009170.1">
    <property type="protein sequence ID" value="ENSCPGP00000008342.1"/>
    <property type="gene ID" value="ENSCPGG00000005941.1"/>
</dbReference>
<feature type="region of interest" description="Disordered" evidence="1">
    <location>
        <begin position="53"/>
        <end position="140"/>
    </location>
</feature>
<keyword evidence="3" id="KW-1185">Reference proteome</keyword>
<feature type="compositionally biased region" description="Basic and acidic residues" evidence="1">
    <location>
        <begin position="116"/>
        <end position="128"/>
    </location>
</feature>
<sequence>MHQVQDVAQVHEAGGGDEDDLQDPEAEVGDGEGAVVAGVLAAGLLRVAGETRQLIAPDPLGSRPQHQDAEDEEDEPDAPDGGGVAVHPAQHRVEASPVHRSSRLRERAARHRGVRSRKEGSPPAESHHVPALVAATPGDT</sequence>
<evidence type="ECO:0000313" key="3">
    <source>
        <dbReference type="Proteomes" id="UP000694419"/>
    </source>
</evidence>